<keyword evidence="1" id="KW-1133">Transmembrane helix</keyword>
<keyword evidence="1" id="KW-0472">Membrane</keyword>
<proteinExistence type="predicted"/>
<feature type="transmembrane region" description="Helical" evidence="1">
    <location>
        <begin position="12"/>
        <end position="33"/>
    </location>
</feature>
<dbReference type="Pfam" id="PF09948">
    <property type="entry name" value="PpoB2"/>
    <property type="match status" value="1"/>
</dbReference>
<feature type="transmembrane region" description="Helical" evidence="1">
    <location>
        <begin position="53"/>
        <end position="76"/>
    </location>
</feature>
<sequence length="256" mass="27745">MLTGIPLDFLRWIILGLLLGVATTSWILLWTWGSRTGSIMEGPSMGLGAFTFLTAWTAMMVAMMFPAAAPMILMFARVQAGKRQQGKAFVATWIFVAGYLVLWIAFGLPVYGLAVVIERVVDQAGIAATSLARAGGLLILLAGLYQLSPLKRACLAHCRSPLHFVLNQWRDGALGALVMGVRHGVYCLGCCWLLFLLLLPLGFMNIGAMLLLTALIFAEKALPFSRPVRIAAAGALATWGTLILFDPRFLPVMMGM</sequence>
<feature type="transmembrane region" description="Helical" evidence="1">
    <location>
        <begin position="88"/>
        <end position="112"/>
    </location>
</feature>
<accession>B9KZJ5</accession>
<evidence type="ECO:0000313" key="2">
    <source>
        <dbReference type="EMBL" id="ACM04563.1"/>
    </source>
</evidence>
<dbReference type="Proteomes" id="UP000000447">
    <property type="component" value="Chromosome"/>
</dbReference>
<keyword evidence="3" id="KW-1185">Reference proteome</keyword>
<dbReference type="InterPro" id="IPR018688">
    <property type="entry name" value="PpoB2-like"/>
</dbReference>
<dbReference type="STRING" id="309801.trd_1465"/>
<dbReference type="EMBL" id="CP001275">
    <property type="protein sequence ID" value="ACM04563.1"/>
    <property type="molecule type" value="Genomic_DNA"/>
</dbReference>
<reference evidence="2 3" key="1">
    <citation type="journal article" date="2009" name="PLoS ONE">
        <title>Complete genome sequence of the aerobic CO-oxidizing thermophile Thermomicrobium roseum.</title>
        <authorList>
            <person name="Wu D."/>
            <person name="Raymond J."/>
            <person name="Wu M."/>
            <person name="Chatterji S."/>
            <person name="Ren Q."/>
            <person name="Graham J.E."/>
            <person name="Bryant D.A."/>
            <person name="Robb F."/>
            <person name="Colman A."/>
            <person name="Tallon L.J."/>
            <person name="Badger J.H."/>
            <person name="Madupu R."/>
            <person name="Ward N.L."/>
            <person name="Eisen J.A."/>
        </authorList>
    </citation>
    <scope>NUCLEOTIDE SEQUENCE [LARGE SCALE GENOMIC DNA]</scope>
    <source>
        <strain evidence="3">ATCC 27502 / DSM 5159 / P-2</strain>
    </source>
</reference>
<name>B9KZJ5_THERP</name>
<protein>
    <submittedName>
        <fullName evidence="2">Putative membrane protein</fullName>
    </submittedName>
</protein>
<keyword evidence="1" id="KW-0812">Transmembrane</keyword>
<feature type="transmembrane region" description="Helical" evidence="1">
    <location>
        <begin position="185"/>
        <end position="218"/>
    </location>
</feature>
<organism evidence="2 3">
    <name type="scientific">Thermomicrobium roseum (strain ATCC 27502 / DSM 5159 / P-2)</name>
    <dbReference type="NCBI Taxonomy" id="309801"/>
    <lineage>
        <taxon>Bacteria</taxon>
        <taxon>Pseudomonadati</taxon>
        <taxon>Thermomicrobiota</taxon>
        <taxon>Thermomicrobia</taxon>
        <taxon>Thermomicrobiales</taxon>
        <taxon>Thermomicrobiaceae</taxon>
        <taxon>Thermomicrobium</taxon>
    </lineage>
</organism>
<dbReference type="HOGENOM" id="CLU_065506_2_0_0"/>
<evidence type="ECO:0000256" key="1">
    <source>
        <dbReference type="SAM" id="Phobius"/>
    </source>
</evidence>
<gene>
    <name evidence="2" type="ordered locus">trd_1465</name>
</gene>
<feature type="transmembrane region" description="Helical" evidence="1">
    <location>
        <begin position="230"/>
        <end position="250"/>
    </location>
</feature>
<dbReference type="eggNOG" id="COG5486">
    <property type="taxonomic scope" value="Bacteria"/>
</dbReference>
<dbReference type="AlphaFoldDB" id="B9KZJ5"/>
<dbReference type="KEGG" id="tro:trd_1465"/>
<feature type="transmembrane region" description="Helical" evidence="1">
    <location>
        <begin position="124"/>
        <end position="145"/>
    </location>
</feature>
<evidence type="ECO:0000313" key="3">
    <source>
        <dbReference type="Proteomes" id="UP000000447"/>
    </source>
</evidence>